<feature type="region of interest" description="Disordered" evidence="10">
    <location>
        <begin position="364"/>
        <end position="425"/>
    </location>
</feature>
<organism evidence="14 15">
    <name type="scientific">Tuber melanosporum (strain Mel28)</name>
    <name type="common">Perigord black truffle</name>
    <dbReference type="NCBI Taxonomy" id="656061"/>
    <lineage>
        <taxon>Eukaryota</taxon>
        <taxon>Fungi</taxon>
        <taxon>Dikarya</taxon>
        <taxon>Ascomycota</taxon>
        <taxon>Pezizomycotina</taxon>
        <taxon>Pezizomycetes</taxon>
        <taxon>Pezizales</taxon>
        <taxon>Tuberaceae</taxon>
        <taxon>Tuber</taxon>
    </lineage>
</organism>
<comment type="subcellular location">
    <subcellularLocation>
        <location evidence="1 9">Nucleus</location>
    </subcellularLocation>
</comment>
<evidence type="ECO:0000256" key="1">
    <source>
        <dbReference type="ARBA" id="ARBA00004123"/>
    </source>
</evidence>
<dbReference type="InterPro" id="IPR008806">
    <property type="entry name" value="RNA_pol_III_Rpc82_C"/>
</dbReference>
<dbReference type="AlphaFoldDB" id="D5GAS5"/>
<dbReference type="GeneID" id="9187785"/>
<dbReference type="FunCoup" id="D5GAS5">
    <property type="interactions" value="418"/>
</dbReference>
<dbReference type="Proteomes" id="UP000006911">
    <property type="component" value="Unassembled WGS sequence"/>
</dbReference>
<dbReference type="InterPro" id="IPR036388">
    <property type="entry name" value="WH-like_DNA-bd_sf"/>
</dbReference>
<dbReference type="Pfam" id="PF22536">
    <property type="entry name" value="WHD_POLR3C"/>
    <property type="match status" value="1"/>
</dbReference>
<dbReference type="GO" id="GO:0003697">
    <property type="term" value="F:single-stranded DNA binding"/>
    <property type="evidence" value="ECO:0007669"/>
    <property type="project" value="UniProtKB-UniRule"/>
</dbReference>
<protein>
    <recommendedName>
        <fullName evidence="4 9">DNA-directed RNA polymerase III subunit RPC3</fullName>
        <shortName evidence="9">RNA polymerase III subunit C3</shortName>
    </recommendedName>
</protein>
<evidence type="ECO:0000313" key="14">
    <source>
        <dbReference type="EMBL" id="CAZ81618.1"/>
    </source>
</evidence>
<evidence type="ECO:0000256" key="7">
    <source>
        <dbReference type="ARBA" id="ARBA00023242"/>
    </source>
</evidence>
<evidence type="ECO:0000259" key="12">
    <source>
        <dbReference type="Pfam" id="PF08221"/>
    </source>
</evidence>
<dbReference type="PANTHER" id="PTHR12949">
    <property type="entry name" value="RNA POLYMERASE III DNA DIRECTED -RELATED"/>
    <property type="match status" value="1"/>
</dbReference>
<keyword evidence="7 9" id="KW-0539">Nucleus</keyword>
<dbReference type="HOGENOM" id="CLU_023294_0_0_1"/>
<dbReference type="OMA" id="KHRFVRH"/>
<dbReference type="InParanoid" id="D5GAS5"/>
<dbReference type="Gene3D" id="1.10.10.10">
    <property type="entry name" value="Winged helix-like DNA-binding domain superfamily/Winged helix DNA-binding domain"/>
    <property type="match status" value="3"/>
</dbReference>
<keyword evidence="15" id="KW-1185">Reference proteome</keyword>
<feature type="region of interest" description="Disordered" evidence="10">
    <location>
        <begin position="223"/>
        <end position="250"/>
    </location>
</feature>
<keyword evidence="6 9" id="KW-0804">Transcription</keyword>
<evidence type="ECO:0000256" key="9">
    <source>
        <dbReference type="RuleBase" id="RU367076"/>
    </source>
</evidence>
<name>D5GAS5_TUBMM</name>
<evidence type="ECO:0000256" key="2">
    <source>
        <dbReference type="ARBA" id="ARBA00006835"/>
    </source>
</evidence>
<dbReference type="InterPro" id="IPR013197">
    <property type="entry name" value="RNA_pol_III_RPC82-rel_HTH"/>
</dbReference>
<comment type="similarity">
    <text evidence="2 9">Belongs to the RNA polymerase beta chain family.</text>
</comment>
<accession>D5GAS5</accession>
<dbReference type="eggNOG" id="KOG2587">
    <property type="taxonomic scope" value="Eukaryota"/>
</dbReference>
<dbReference type="RefSeq" id="XP_002837427.1">
    <property type="nucleotide sequence ID" value="XM_002837381.1"/>
</dbReference>
<dbReference type="InterPro" id="IPR055207">
    <property type="entry name" value="POLR3C_WHD"/>
</dbReference>
<dbReference type="KEGG" id="tml:GSTUM_00005279001"/>
<evidence type="ECO:0000259" key="11">
    <source>
        <dbReference type="Pfam" id="PF05645"/>
    </source>
</evidence>
<evidence type="ECO:0000313" key="15">
    <source>
        <dbReference type="Proteomes" id="UP000006911"/>
    </source>
</evidence>
<evidence type="ECO:0000256" key="4">
    <source>
        <dbReference type="ARBA" id="ARBA00016689"/>
    </source>
</evidence>
<keyword evidence="5 9" id="KW-0240">DNA-directed RNA polymerase</keyword>
<dbReference type="EMBL" id="FN430086">
    <property type="protein sequence ID" value="CAZ81618.1"/>
    <property type="molecule type" value="Genomic_DNA"/>
</dbReference>
<feature type="compositionally biased region" description="Basic residues" evidence="10">
    <location>
        <begin position="234"/>
        <end position="250"/>
    </location>
</feature>
<dbReference type="SUPFAM" id="SSF46785">
    <property type="entry name" value="Winged helix' DNA-binding domain"/>
    <property type="match status" value="2"/>
</dbReference>
<gene>
    <name evidence="14" type="ORF">GSTUM_00005279001</name>
</gene>
<reference evidence="14 15" key="1">
    <citation type="journal article" date="2010" name="Nature">
        <title>Perigord black truffle genome uncovers evolutionary origins and mechanisms of symbiosis.</title>
        <authorList>
            <person name="Martin F."/>
            <person name="Kohler A."/>
            <person name="Murat C."/>
            <person name="Balestrini R."/>
            <person name="Coutinho P.M."/>
            <person name="Jaillon O."/>
            <person name="Montanini B."/>
            <person name="Morin E."/>
            <person name="Noel B."/>
            <person name="Percudani R."/>
            <person name="Porcel B."/>
            <person name="Rubini A."/>
            <person name="Amicucci A."/>
            <person name="Amselem J."/>
            <person name="Anthouard V."/>
            <person name="Arcioni S."/>
            <person name="Artiguenave F."/>
            <person name="Aury J.M."/>
            <person name="Ballario P."/>
            <person name="Bolchi A."/>
            <person name="Brenna A."/>
            <person name="Brun A."/>
            <person name="Buee M."/>
            <person name="Cantarel B."/>
            <person name="Chevalier G."/>
            <person name="Couloux A."/>
            <person name="Da Silva C."/>
            <person name="Denoeud F."/>
            <person name="Duplessis S."/>
            <person name="Ghignone S."/>
            <person name="Hilselberger B."/>
            <person name="Iotti M."/>
            <person name="Marcais B."/>
            <person name="Mello A."/>
            <person name="Miranda M."/>
            <person name="Pacioni G."/>
            <person name="Quesneville H."/>
            <person name="Riccioni C."/>
            <person name="Ruotolo R."/>
            <person name="Splivallo R."/>
            <person name="Stocchi V."/>
            <person name="Tisserant E."/>
            <person name="Viscomi A.R."/>
            <person name="Zambonelli A."/>
            <person name="Zampieri E."/>
            <person name="Henrissat B."/>
            <person name="Lebrun M.H."/>
            <person name="Paolocci F."/>
            <person name="Bonfante P."/>
            <person name="Ottonello S."/>
            <person name="Wincker P."/>
        </authorList>
    </citation>
    <scope>NUCLEOTIDE SEQUENCE [LARGE SCALE GENOMIC DNA]</scope>
    <source>
        <strain evidence="14 15">Mel28</strain>
    </source>
</reference>
<evidence type="ECO:0000256" key="6">
    <source>
        <dbReference type="ARBA" id="ARBA00023163"/>
    </source>
</evidence>
<evidence type="ECO:0000256" key="10">
    <source>
        <dbReference type="SAM" id="MobiDB-lite"/>
    </source>
</evidence>
<dbReference type="Pfam" id="PF08221">
    <property type="entry name" value="HTH_9"/>
    <property type="match status" value="1"/>
</dbReference>
<feature type="compositionally biased region" description="Acidic residues" evidence="10">
    <location>
        <begin position="403"/>
        <end position="425"/>
    </location>
</feature>
<comment type="function">
    <text evidence="8 9">DNA-dependent RNA polymerase catalyzes the transcription of DNA into RNA using the four ribonucleoside triphosphates as substrates. Specific core component of RNA polymerase III which synthesizes small RNAs, such as 5S rRNA and tRNAs.</text>
</comment>
<dbReference type="GO" id="GO:0005666">
    <property type="term" value="C:RNA polymerase III complex"/>
    <property type="evidence" value="ECO:0007669"/>
    <property type="project" value="UniProtKB-UniRule"/>
</dbReference>
<dbReference type="InterPro" id="IPR039748">
    <property type="entry name" value="RPC3"/>
</dbReference>
<evidence type="ECO:0000256" key="5">
    <source>
        <dbReference type="ARBA" id="ARBA00022478"/>
    </source>
</evidence>
<dbReference type="STRING" id="656061.D5GAS5"/>
<dbReference type="Pfam" id="PF05645">
    <property type="entry name" value="RNA_pol_Rpc82"/>
    <property type="match status" value="1"/>
</dbReference>
<feature type="domain" description="RNA polymerase III Rpc82 C -terminal" evidence="11">
    <location>
        <begin position="165"/>
        <end position="472"/>
    </location>
</feature>
<sequence>MSQNAAELCVLLVRDIYGEVSSRVVSVLLELGRLSVTQLVRQLKLPEKIVKQTLAVLIQQHLVVHFAHLETGQEVVYYECEWTQVYELLRAGRIIRAVEERFGSNGALIVSNLLQLGHARVSDFLAAYGTSTKKSKATVNGKPNAPTIEDDSSITSVEILKSVMADMMKERFLVQVQEHHMHIQTDTRNTLRAQLTSQLRKSHLSENKLGKEVDRQMKIKVKELADGDTSQHAGMKRKATPTSKPRSKKRQKVSIYDLIEQEEEEWEINENIVLRINHEKFLVLFRNAELVSLAESRHGKVSSQVYAELLKRLEEKYLRCHEPYPGGDEEDDTKKGIKLSVLELSKTFSKDIDLENSIVTAPRLPKKKTRKRGYSDDEDEDKPCPNGYGKRVNGKGKRRQSSSEDDDDDDISDTEELYDDDEEGIDAENRKKKIRMELLKQHMQLLAEDSWKFVRLESNRGLGEWSINYKELGKLMRHIELEKVVEETFGEMGLRLLRIIKDKGKLEEKQIASIALLKQKEIRSILTGLQESGYLHLQEVPKTSIPQISRTYFLWFHDPDRAIQSLVTDTYKAMSRAIQRTNVERAKRASLLEKWERSDVQANVEEYLTTSEKRELEIWLSREEKLLGQLMRLDRTMMILRDF</sequence>
<dbReference type="GO" id="GO:0006351">
    <property type="term" value="P:DNA-templated transcription"/>
    <property type="evidence" value="ECO:0007669"/>
    <property type="project" value="InterPro"/>
</dbReference>
<feature type="domain" description="RNA polymerase III subunit RPC82-related helix-turn-helix" evidence="12">
    <location>
        <begin position="7"/>
        <end position="66"/>
    </location>
</feature>
<evidence type="ECO:0000256" key="8">
    <source>
        <dbReference type="ARBA" id="ARBA00025127"/>
    </source>
</evidence>
<dbReference type="PANTHER" id="PTHR12949:SF0">
    <property type="entry name" value="DNA-DIRECTED RNA POLYMERASE III SUBUNIT RPC3"/>
    <property type="match status" value="1"/>
</dbReference>
<dbReference type="InterPro" id="IPR036390">
    <property type="entry name" value="WH_DNA-bd_sf"/>
</dbReference>
<evidence type="ECO:0000259" key="13">
    <source>
        <dbReference type="Pfam" id="PF22536"/>
    </source>
</evidence>
<proteinExistence type="inferred from homology"/>
<evidence type="ECO:0000256" key="3">
    <source>
        <dbReference type="ARBA" id="ARBA00011206"/>
    </source>
</evidence>
<comment type="subunit">
    <text evidence="3 9">Component of the RNA polymerase III (Pol III) complex consisting of 17 subunits.</text>
</comment>
<feature type="domain" description="DNA-directed RNA polymerase III subunit RPC3 winged-helix" evidence="13">
    <location>
        <begin position="481"/>
        <end position="556"/>
    </location>
</feature>